<dbReference type="EMBL" id="MN739994">
    <property type="protein sequence ID" value="QHT82043.1"/>
    <property type="molecule type" value="Genomic_DNA"/>
</dbReference>
<evidence type="ECO:0008006" key="3">
    <source>
        <dbReference type="Google" id="ProtNLM"/>
    </source>
</evidence>
<sequence length="1005" mass="117660">MTIITDENIHMLVKHYCKQKEKLPDDLQNVPIGEWDIRRVTNMEMLFMKTPEFNEPLHWDTRNVVSMVGMFLGCDKFNQPLRWNVKKVKYMSGMFSGCSEFDQPLDWETDSLETTSTMFRNCIKLNQPLRFKMGKVETMDEMFFHCIQFNQELKWDVSQVINMSYAFKDCLAFNQPLRWDVKKVKNMQGMFSGCKALDQPLEWETDSLADTSFMFKDCVRFNQRLEWKMGKVFTLTDMFFGCKTFNQPLKWDVSQVEDMSMTFKDCDVFNQPLQWNVSNVATMQSMFEGCVLFNQPLTGVDTPNWDVRNVESMSNMFKECFVFNQKIEWDTQELANTSAMFMNCEKLNSPIRMNLRNVRDLSFMFSECLEFNQPLEFDVGSARNMENLFQSCPVFNQTLKWDVSNVLKMNRMFAGCERFDSPLVGITESHWDVSKVQDMAEMFEACHHFNQPLVWDVARVQFMASMFVSCHRFNQPLLWDVSNVRDLSLMFVNTIGFNQNLTAWEIAEDADTDQMFDGSAIEARNLPPGIDPGEPVAARPVVKVNAYQIHQFSAKVDIERLNAFFQSKTLLQPETVEDIPEFIQRSMNGLIDQLEQHVIDQEKEKLKELVELDKSMEQSLNLDTPLIQQTLEKLYTKKKSILDKIHTSKQLSQPVHYMKKIDRLLSMATAKRKEALEREKALLTELVQVEKEIKRVRMDKNKKEQMLTLLEERDKKRVLSGRKNLLEYEMKNDREKIVKHRKDFDKIMKNVLRRVNYFLYSPSWRLSILYSLDYVEKQSILFKKSYTEAFLKDCINAYEGAAGMSCATGVLERFVISLMTACGTVLSVSDNPEYEYIKGIVENGLSKLIPEYILKWYKLHSHDPHRFTTETKEQRLDNLRQYLLSFFPENEELILKLIPEYAIDVDNDDFAYKKENSAERINMDEVYASSSPKEPKPSMLSRLSSKFIKLVPKKRQTINAKNVVARLVSNRRTKNEKKRPIPRPRVRTKKKKTFVMGPVIGTAFG</sequence>
<name>A0A6C0HQ71_9ZZZZ</name>
<reference evidence="2" key="1">
    <citation type="journal article" date="2020" name="Nature">
        <title>Giant virus diversity and host interactions through global metagenomics.</title>
        <authorList>
            <person name="Schulz F."/>
            <person name="Roux S."/>
            <person name="Paez-Espino D."/>
            <person name="Jungbluth S."/>
            <person name="Walsh D.A."/>
            <person name="Denef V.J."/>
            <person name="McMahon K.D."/>
            <person name="Konstantinidis K.T."/>
            <person name="Eloe-Fadrosh E.A."/>
            <person name="Kyrpides N.C."/>
            <person name="Woyke T."/>
        </authorList>
    </citation>
    <scope>NUCLEOTIDE SEQUENCE</scope>
    <source>
        <strain evidence="2">GVMAG-M-3300023184-160</strain>
    </source>
</reference>
<dbReference type="AlphaFoldDB" id="A0A6C0HQ71"/>
<feature type="coiled-coil region" evidence="1">
    <location>
        <begin position="672"/>
        <end position="713"/>
    </location>
</feature>
<proteinExistence type="predicted"/>
<keyword evidence="1" id="KW-0175">Coiled coil</keyword>
<dbReference type="Pfam" id="PF03382">
    <property type="entry name" value="DUF285"/>
    <property type="match status" value="4"/>
</dbReference>
<protein>
    <recommendedName>
        <fullName evidence="3">BspA family leucine-rich repeat surface protein</fullName>
    </recommendedName>
</protein>
<organism evidence="2">
    <name type="scientific">viral metagenome</name>
    <dbReference type="NCBI Taxonomy" id="1070528"/>
    <lineage>
        <taxon>unclassified sequences</taxon>
        <taxon>metagenomes</taxon>
        <taxon>organismal metagenomes</taxon>
    </lineage>
</organism>
<accession>A0A6C0HQ71</accession>
<evidence type="ECO:0000256" key="1">
    <source>
        <dbReference type="SAM" id="Coils"/>
    </source>
</evidence>
<evidence type="ECO:0000313" key="2">
    <source>
        <dbReference type="EMBL" id="QHT82043.1"/>
    </source>
</evidence>
<dbReference type="InterPro" id="IPR005046">
    <property type="entry name" value="DUF285"/>
</dbReference>